<dbReference type="PANTHER" id="PTHR31616">
    <property type="entry name" value="TREHALASE"/>
    <property type="match status" value="1"/>
</dbReference>
<keyword evidence="7" id="KW-1185">Reference proteome</keyword>
<dbReference type="Gene3D" id="2.70.98.10">
    <property type="match status" value="1"/>
</dbReference>
<dbReference type="Pfam" id="PF00723">
    <property type="entry name" value="Glyco_hydro_15"/>
    <property type="match status" value="1"/>
</dbReference>
<dbReference type="InterPro" id="IPR015220">
    <property type="entry name" value="Glucodextranase_N"/>
</dbReference>
<sequence>MSKIAPGGPGISPTWTSSAKDIIGTSLLKSRVWFTVGYGILNEIYWPSCSKPQIRDLGFIVAVNGEWFEVKRLHNYTLSTPSAELLLPKITHKHQLFTLELEIIVDPLRDVLLIQYKLEGNGAKLYSLLSPHLSGNSESNIGFITSKGMIAEKDDYAIMLAADSGFNRSSVGYVGNSDGWQDFHQNGQMTWEYEQAGPGNIAMMGELTENNGVLALSFANTKEGAQTLAYSSLATGYPNVREQYVICWTEWFKFFNFPKSDKLPDVLLDAIKRSMAVIKSHAGGTFPGALVASLSIPWGYAHKDTGGYHLVWPRDLVEVGFSMLTCGMLLEAKQILSYLISIQLPDGHWMQNNFTDGRPYWQGLQLDEVAFPVLFAVKLQEENLIDGMEAAVENMIQKAIAFIVHNGPTSPQDRWEENSGINAFTLSLMIAALVTGAHSKFLDKNDAEYALKLADDWNNRLEEWVYVENTDLDQEHQIDGHYVRINPNNCPAKYGYVDLKNRNGQSIETYKLLGLEYLYLARLGLRHPTDKRIVDTTKLIDKALCVNLPHGPYYYRYNEDGYGEHEDGSAFDGSGIGRLWPLLSGERGHQAVLCKEDATDYIKAILASASKGGMLPEQIWDQEDIRRYGLYKGRPSGSAMPLIWAHAEFIKLIYIHISQKPIEQFACVTDRYLKNNQKSDAIYWYDTIACGSVSSKYKLWIQASSPFNLHYGFDGWNDIQDQSSQPLGFGMYGVCLNLKNLAGKRINFTRHFENNGWEGRNWEVPVT</sequence>
<dbReference type="Gene3D" id="1.50.10.10">
    <property type="match status" value="1"/>
</dbReference>
<dbReference type="Pfam" id="PF09137">
    <property type="entry name" value="Glucodextran_N"/>
    <property type="match status" value="1"/>
</dbReference>
<evidence type="ECO:0000259" key="5">
    <source>
        <dbReference type="Pfam" id="PF09137"/>
    </source>
</evidence>
<evidence type="ECO:0000313" key="6">
    <source>
        <dbReference type="EMBL" id="CAI3949109.1"/>
    </source>
</evidence>
<evidence type="ECO:0000256" key="3">
    <source>
        <dbReference type="ARBA" id="ARBA00023295"/>
    </source>
</evidence>
<accession>A0ABM9HRH1</accession>
<comment type="similarity">
    <text evidence="1">Belongs to the glycosyl hydrolase 15 family.</text>
</comment>
<dbReference type="EMBL" id="CAMXCH010000003">
    <property type="protein sequence ID" value="CAI3949109.1"/>
    <property type="molecule type" value="Genomic_DNA"/>
</dbReference>
<keyword evidence="2" id="KW-0378">Hydrolase</keyword>
<gene>
    <name evidence="6" type="ORF">R83534S58_LOCUS1601</name>
</gene>
<reference evidence="6" key="1">
    <citation type="submission" date="2022-10" db="EMBL/GenBank/DDBJ databases">
        <authorList>
            <person name="Botero Cardona J."/>
        </authorList>
    </citation>
    <scope>NUCLEOTIDE SEQUENCE</scope>
    <source>
        <strain evidence="6">R-83534</strain>
    </source>
</reference>
<keyword evidence="3" id="KW-0326">Glycosidase</keyword>
<dbReference type="InterPro" id="IPR012341">
    <property type="entry name" value="6hp_glycosidase-like_sf"/>
</dbReference>
<dbReference type="InterPro" id="IPR014718">
    <property type="entry name" value="GH-type_carb-bd"/>
</dbReference>
<dbReference type="RefSeq" id="WP_200867628.1">
    <property type="nucleotide sequence ID" value="NZ_CAMXCH010000003.1"/>
</dbReference>
<dbReference type="Proteomes" id="UP001154272">
    <property type="component" value="Unassembled WGS sequence"/>
</dbReference>
<evidence type="ECO:0000259" key="4">
    <source>
        <dbReference type="Pfam" id="PF00723"/>
    </source>
</evidence>
<protein>
    <submittedName>
        <fullName evidence="6">GH15 family (SGA1) (PDB:1AGM)</fullName>
    </submittedName>
</protein>
<dbReference type="PANTHER" id="PTHR31616:SF0">
    <property type="entry name" value="GLUCAN 1,4-ALPHA-GLUCOSIDASE"/>
    <property type="match status" value="1"/>
</dbReference>
<dbReference type="CDD" id="cd07430">
    <property type="entry name" value="GH15_N"/>
    <property type="match status" value="1"/>
</dbReference>
<name>A0ABM9HRH1_9PROT</name>
<dbReference type="InterPro" id="IPR008928">
    <property type="entry name" value="6-hairpin_glycosidase_sf"/>
</dbReference>
<dbReference type="InterPro" id="IPR011013">
    <property type="entry name" value="Gal_mutarotase_sf_dom"/>
</dbReference>
<evidence type="ECO:0000313" key="7">
    <source>
        <dbReference type="Proteomes" id="UP001154272"/>
    </source>
</evidence>
<dbReference type="InterPro" id="IPR011613">
    <property type="entry name" value="GH15-like"/>
</dbReference>
<dbReference type="SUPFAM" id="SSF48208">
    <property type="entry name" value="Six-hairpin glycosidases"/>
    <property type="match status" value="1"/>
</dbReference>
<organism evidence="6 7">
    <name type="scientific">Commensalibacter papalotli</name>
    <name type="common">ex Botero et al. 2024</name>
    <dbReference type="NCBI Taxonomy" id="2972766"/>
    <lineage>
        <taxon>Bacteria</taxon>
        <taxon>Pseudomonadati</taxon>
        <taxon>Pseudomonadota</taxon>
        <taxon>Alphaproteobacteria</taxon>
        <taxon>Acetobacterales</taxon>
        <taxon>Acetobacteraceae</taxon>
    </lineage>
</organism>
<proteinExistence type="inferred from homology"/>
<feature type="domain" description="Glucodextranase N-terminal" evidence="5">
    <location>
        <begin position="5"/>
        <end position="252"/>
    </location>
</feature>
<evidence type="ECO:0000256" key="1">
    <source>
        <dbReference type="ARBA" id="ARBA00006188"/>
    </source>
</evidence>
<comment type="caution">
    <text evidence="6">The sequence shown here is derived from an EMBL/GenBank/DDBJ whole genome shotgun (WGS) entry which is preliminary data.</text>
</comment>
<feature type="domain" description="GH15-like" evidence="4">
    <location>
        <begin position="355"/>
        <end position="653"/>
    </location>
</feature>
<dbReference type="PROSITE" id="PS00820">
    <property type="entry name" value="GLUCOAMYLASE"/>
    <property type="match status" value="1"/>
</dbReference>
<dbReference type="InterPro" id="IPR046966">
    <property type="entry name" value="Glucoamylase_active_site"/>
</dbReference>
<evidence type="ECO:0000256" key="2">
    <source>
        <dbReference type="ARBA" id="ARBA00022801"/>
    </source>
</evidence>
<dbReference type="SUPFAM" id="SSF74650">
    <property type="entry name" value="Galactose mutarotase-like"/>
    <property type="match status" value="1"/>
</dbReference>